<dbReference type="AlphaFoldDB" id="A0A396AF94"/>
<dbReference type="RefSeq" id="WP_118092936.1">
    <property type="nucleotide sequence ID" value="NZ_QSIQ01000011.1"/>
</dbReference>
<dbReference type="Gene3D" id="3.30.460.10">
    <property type="entry name" value="Beta Polymerase, domain 2"/>
    <property type="match status" value="1"/>
</dbReference>
<organism evidence="3 4">
    <name type="scientific">Roseburia inulinivorans</name>
    <dbReference type="NCBI Taxonomy" id="360807"/>
    <lineage>
        <taxon>Bacteria</taxon>
        <taxon>Bacillati</taxon>
        <taxon>Bacillota</taxon>
        <taxon>Clostridia</taxon>
        <taxon>Lachnospirales</taxon>
        <taxon>Lachnospiraceae</taxon>
        <taxon>Roseburia</taxon>
    </lineage>
</organism>
<dbReference type="EMBL" id="QSIQ01000011">
    <property type="protein sequence ID" value="RHD03541.1"/>
    <property type="molecule type" value="Genomic_DNA"/>
</dbReference>
<gene>
    <name evidence="3" type="ORF">DW813_08750</name>
</gene>
<comment type="pathway">
    <text evidence="1">Purine metabolism; ppGpp biosynthesis; ppGpp from GTP: step 1/2.</text>
</comment>
<reference evidence="3 4" key="1">
    <citation type="submission" date="2018-08" db="EMBL/GenBank/DDBJ databases">
        <title>A genome reference for cultivated species of the human gut microbiota.</title>
        <authorList>
            <person name="Zou Y."/>
            <person name="Xue W."/>
            <person name="Luo G."/>
        </authorList>
    </citation>
    <scope>NUCLEOTIDE SEQUENCE [LARGE SCALE GENOMIC DNA]</scope>
    <source>
        <strain evidence="3 4">AM32-8LB</strain>
    </source>
</reference>
<dbReference type="GO" id="GO:0015970">
    <property type="term" value="P:guanosine tetraphosphate biosynthetic process"/>
    <property type="evidence" value="ECO:0007669"/>
    <property type="project" value="UniProtKB-UniPathway"/>
</dbReference>
<evidence type="ECO:0000313" key="3">
    <source>
        <dbReference type="EMBL" id="RHD03541.1"/>
    </source>
</evidence>
<keyword evidence="3" id="KW-0418">Kinase</keyword>
<sequence>METNKIKVKLEAPMVQARYQYAIDVMLTRLRMIDADLTEKNERPLIRNLCSRIKTAESIVKKLERKEREVTFETAVNTLNDIAGVRVVCYFADDIYQIADAVRRQKDFTIVKEKNYIRKPKKSGYQSLHLIVEVPVTYLDKTTAVRVEIQIRSVAMDYWAELDSQMCYKKDAGKLEAVEKATREYADVIAGVDQKMQELRKKIQKM</sequence>
<dbReference type="Proteomes" id="UP000266391">
    <property type="component" value="Unassembled WGS sequence"/>
</dbReference>
<dbReference type="PANTHER" id="PTHR47837">
    <property type="entry name" value="GTP PYROPHOSPHOKINASE YJBM"/>
    <property type="match status" value="1"/>
</dbReference>
<evidence type="ECO:0000259" key="2">
    <source>
        <dbReference type="SMART" id="SM00954"/>
    </source>
</evidence>
<keyword evidence="3" id="KW-0808">Transferase</keyword>
<dbReference type="UniPathway" id="UPA00908">
    <property type="reaction ID" value="UER00884"/>
</dbReference>
<comment type="caution">
    <text evidence="3">The sequence shown here is derived from an EMBL/GenBank/DDBJ whole genome shotgun (WGS) entry which is preliminary data.</text>
</comment>
<dbReference type="Gene3D" id="1.10.287.860">
    <property type="entry name" value="Nucleotidyltransferase"/>
    <property type="match status" value="1"/>
</dbReference>
<evidence type="ECO:0000256" key="1">
    <source>
        <dbReference type="ARBA" id="ARBA00004976"/>
    </source>
</evidence>
<feature type="domain" description="RelA/SpoT" evidence="2">
    <location>
        <begin position="51"/>
        <end position="174"/>
    </location>
</feature>
<dbReference type="InterPro" id="IPR043519">
    <property type="entry name" value="NT_sf"/>
</dbReference>
<protein>
    <submittedName>
        <fullName evidence="3">GTP pyrophosphokinase</fullName>
    </submittedName>
</protein>
<accession>A0A396AF94</accession>
<dbReference type="Pfam" id="PF04607">
    <property type="entry name" value="RelA_SpoT"/>
    <property type="match status" value="1"/>
</dbReference>
<dbReference type="CDD" id="cd05399">
    <property type="entry name" value="NT_Rel-Spo_like"/>
    <property type="match status" value="1"/>
</dbReference>
<dbReference type="SUPFAM" id="SSF81301">
    <property type="entry name" value="Nucleotidyltransferase"/>
    <property type="match status" value="1"/>
</dbReference>
<dbReference type="InterPro" id="IPR007685">
    <property type="entry name" value="RelA_SpoT"/>
</dbReference>
<dbReference type="InterPro" id="IPR052366">
    <property type="entry name" value="GTP_Pyrophosphokinase"/>
</dbReference>
<proteinExistence type="predicted"/>
<dbReference type="PANTHER" id="PTHR47837:SF2">
    <property type="entry name" value="GTP PYROPHOSPHOKINASE YWAC"/>
    <property type="match status" value="1"/>
</dbReference>
<dbReference type="SMART" id="SM00954">
    <property type="entry name" value="RelA_SpoT"/>
    <property type="match status" value="1"/>
</dbReference>
<dbReference type="GO" id="GO:0016301">
    <property type="term" value="F:kinase activity"/>
    <property type="evidence" value="ECO:0007669"/>
    <property type="project" value="UniProtKB-KW"/>
</dbReference>
<evidence type="ECO:0000313" key="4">
    <source>
        <dbReference type="Proteomes" id="UP000266391"/>
    </source>
</evidence>
<name>A0A396AF94_9FIRM</name>